<dbReference type="Proteomes" id="UP000275267">
    <property type="component" value="Unassembled WGS sequence"/>
</dbReference>
<keyword evidence="3" id="KW-1185">Reference proteome</keyword>
<proteinExistence type="predicted"/>
<feature type="compositionally biased region" description="Low complexity" evidence="1">
    <location>
        <begin position="155"/>
        <end position="170"/>
    </location>
</feature>
<sequence length="202" mass="21848">MFSIATRNNLWDRKQMQCMRQGSERDRGHALKTSVPPSLIPPSRSPNQFNPPRLGNYYVQCTRRRRWDGGAGELVCACLGGRGGVARPGLGGAREAGGDGGVVHGVVEGLRLRHARPQLPRLLLRQTTHERPAPLGGLLRRVGRGRWGLDVVGLARPPQQRRPPLAGLRRPAARADHPGACRGGAGPDGRAARRAGRERDGA</sequence>
<evidence type="ECO:0000313" key="3">
    <source>
        <dbReference type="Proteomes" id="UP000275267"/>
    </source>
</evidence>
<evidence type="ECO:0000313" key="2">
    <source>
        <dbReference type="EMBL" id="RLN29660.1"/>
    </source>
</evidence>
<dbReference type="EMBL" id="PQIB02000003">
    <property type="protein sequence ID" value="RLN29660.1"/>
    <property type="molecule type" value="Genomic_DNA"/>
</dbReference>
<protein>
    <submittedName>
        <fullName evidence="2">Uncharacterized protein</fullName>
    </submittedName>
</protein>
<dbReference type="AlphaFoldDB" id="A0A3L6SYU5"/>
<gene>
    <name evidence="2" type="ORF">C2845_PM05G25490</name>
</gene>
<organism evidence="2 3">
    <name type="scientific">Panicum miliaceum</name>
    <name type="common">Proso millet</name>
    <name type="synonym">Broomcorn millet</name>
    <dbReference type="NCBI Taxonomy" id="4540"/>
    <lineage>
        <taxon>Eukaryota</taxon>
        <taxon>Viridiplantae</taxon>
        <taxon>Streptophyta</taxon>
        <taxon>Embryophyta</taxon>
        <taxon>Tracheophyta</taxon>
        <taxon>Spermatophyta</taxon>
        <taxon>Magnoliopsida</taxon>
        <taxon>Liliopsida</taxon>
        <taxon>Poales</taxon>
        <taxon>Poaceae</taxon>
        <taxon>PACMAD clade</taxon>
        <taxon>Panicoideae</taxon>
        <taxon>Panicodae</taxon>
        <taxon>Paniceae</taxon>
        <taxon>Panicinae</taxon>
        <taxon>Panicum</taxon>
        <taxon>Panicum sect. Panicum</taxon>
    </lineage>
</organism>
<reference evidence="3" key="1">
    <citation type="journal article" date="2019" name="Nat. Commun.">
        <title>The genome of broomcorn millet.</title>
        <authorList>
            <person name="Zou C."/>
            <person name="Miki D."/>
            <person name="Li D."/>
            <person name="Tang Q."/>
            <person name="Xiao L."/>
            <person name="Rajput S."/>
            <person name="Deng P."/>
            <person name="Jia W."/>
            <person name="Huang R."/>
            <person name="Zhang M."/>
            <person name="Sun Y."/>
            <person name="Hu J."/>
            <person name="Fu X."/>
            <person name="Schnable P.S."/>
            <person name="Li F."/>
            <person name="Zhang H."/>
            <person name="Feng B."/>
            <person name="Zhu X."/>
            <person name="Liu R."/>
            <person name="Schnable J.C."/>
            <person name="Zhu J.-K."/>
            <person name="Zhang H."/>
        </authorList>
    </citation>
    <scope>NUCLEOTIDE SEQUENCE [LARGE SCALE GENOMIC DNA]</scope>
</reference>
<feature type="region of interest" description="Disordered" evidence="1">
    <location>
        <begin position="155"/>
        <end position="202"/>
    </location>
</feature>
<name>A0A3L6SYU5_PANMI</name>
<comment type="caution">
    <text evidence="2">The sequence shown here is derived from an EMBL/GenBank/DDBJ whole genome shotgun (WGS) entry which is preliminary data.</text>
</comment>
<feature type="region of interest" description="Disordered" evidence="1">
    <location>
        <begin position="20"/>
        <end position="51"/>
    </location>
</feature>
<evidence type="ECO:0000256" key="1">
    <source>
        <dbReference type="SAM" id="MobiDB-lite"/>
    </source>
</evidence>
<accession>A0A3L6SYU5</accession>